<dbReference type="Pfam" id="PF00440">
    <property type="entry name" value="TetR_N"/>
    <property type="match status" value="1"/>
</dbReference>
<dbReference type="InterPro" id="IPR009057">
    <property type="entry name" value="Homeodomain-like_sf"/>
</dbReference>
<evidence type="ECO:0000259" key="5">
    <source>
        <dbReference type="PROSITE" id="PS50977"/>
    </source>
</evidence>
<dbReference type="InterPro" id="IPR025996">
    <property type="entry name" value="MT1864/Rv1816-like_C"/>
</dbReference>
<name>A0ABP6UY82_9ACTN</name>
<dbReference type="PANTHER" id="PTHR30055:SF220">
    <property type="entry name" value="TETR-FAMILY REGULATORY PROTEIN"/>
    <property type="match status" value="1"/>
</dbReference>
<evidence type="ECO:0000256" key="3">
    <source>
        <dbReference type="ARBA" id="ARBA00023163"/>
    </source>
</evidence>
<keyword evidence="7" id="KW-1185">Reference proteome</keyword>
<evidence type="ECO:0000313" key="7">
    <source>
        <dbReference type="Proteomes" id="UP001500301"/>
    </source>
</evidence>
<dbReference type="Pfam" id="PF13305">
    <property type="entry name" value="TetR_C_33"/>
    <property type="match status" value="1"/>
</dbReference>
<feature type="DNA-binding region" description="H-T-H motif" evidence="4">
    <location>
        <begin position="48"/>
        <end position="67"/>
    </location>
</feature>
<dbReference type="InterPro" id="IPR036271">
    <property type="entry name" value="Tet_transcr_reg_TetR-rel_C_sf"/>
</dbReference>
<accession>A0ABP6UY82</accession>
<dbReference type="Gene3D" id="1.10.357.10">
    <property type="entry name" value="Tetracycline Repressor, domain 2"/>
    <property type="match status" value="1"/>
</dbReference>
<protein>
    <submittedName>
        <fullName evidence="6">TetR/AcrR family transcriptional regulator</fullName>
    </submittedName>
</protein>
<gene>
    <name evidence="6" type="ORF">GCM10022263_08470</name>
</gene>
<keyword evidence="2 4" id="KW-0238">DNA-binding</keyword>
<dbReference type="Proteomes" id="UP001500301">
    <property type="component" value="Unassembled WGS sequence"/>
</dbReference>
<organism evidence="6 7">
    <name type="scientific">Nocardioides daeguensis</name>
    <dbReference type="NCBI Taxonomy" id="908359"/>
    <lineage>
        <taxon>Bacteria</taxon>
        <taxon>Bacillati</taxon>
        <taxon>Actinomycetota</taxon>
        <taxon>Actinomycetes</taxon>
        <taxon>Propionibacteriales</taxon>
        <taxon>Nocardioidaceae</taxon>
        <taxon>Nocardioides</taxon>
    </lineage>
</organism>
<feature type="domain" description="HTH tetR-type" evidence="5">
    <location>
        <begin position="25"/>
        <end position="85"/>
    </location>
</feature>
<comment type="caution">
    <text evidence="6">The sequence shown here is derived from an EMBL/GenBank/DDBJ whole genome shotgun (WGS) entry which is preliminary data.</text>
</comment>
<keyword evidence="1" id="KW-0805">Transcription regulation</keyword>
<evidence type="ECO:0000256" key="1">
    <source>
        <dbReference type="ARBA" id="ARBA00023015"/>
    </source>
</evidence>
<evidence type="ECO:0000313" key="6">
    <source>
        <dbReference type="EMBL" id="GAA3522594.1"/>
    </source>
</evidence>
<keyword evidence="3" id="KW-0804">Transcription</keyword>
<proteinExistence type="predicted"/>
<dbReference type="PANTHER" id="PTHR30055">
    <property type="entry name" value="HTH-TYPE TRANSCRIPTIONAL REGULATOR RUTR"/>
    <property type="match status" value="1"/>
</dbReference>
<evidence type="ECO:0000256" key="2">
    <source>
        <dbReference type="ARBA" id="ARBA00023125"/>
    </source>
</evidence>
<dbReference type="InterPro" id="IPR050109">
    <property type="entry name" value="HTH-type_TetR-like_transc_reg"/>
</dbReference>
<sequence length="228" mass="24095">MFAGVNMFLVTTSTPADGKRGYHHGDLRNALARAAAHLAATGGPDAVTIRGAAREVGVTPTAAYRHFENQAELLGAARSLAMDGMVAAMADYLEQVPTDGDPVQRALERLRSTGRGYIRFAIEEPGVFRTCFTGGLRDEGGADGMGEPAPYLLLGEMLDQLVAVGYLAPEDRPDAEAGPWAAVHGLAMLLIDGPLSELGKQEQDVAIARTLDMVSRGLATGPQGRRTH</sequence>
<dbReference type="SUPFAM" id="SSF46689">
    <property type="entry name" value="Homeodomain-like"/>
    <property type="match status" value="1"/>
</dbReference>
<dbReference type="EMBL" id="BAABBB010000004">
    <property type="protein sequence ID" value="GAA3522594.1"/>
    <property type="molecule type" value="Genomic_DNA"/>
</dbReference>
<reference evidence="7" key="1">
    <citation type="journal article" date="2019" name="Int. J. Syst. Evol. Microbiol.">
        <title>The Global Catalogue of Microorganisms (GCM) 10K type strain sequencing project: providing services to taxonomists for standard genome sequencing and annotation.</title>
        <authorList>
            <consortium name="The Broad Institute Genomics Platform"/>
            <consortium name="The Broad Institute Genome Sequencing Center for Infectious Disease"/>
            <person name="Wu L."/>
            <person name="Ma J."/>
        </authorList>
    </citation>
    <scope>NUCLEOTIDE SEQUENCE [LARGE SCALE GENOMIC DNA]</scope>
    <source>
        <strain evidence="7">JCM 17460</strain>
    </source>
</reference>
<evidence type="ECO:0000256" key="4">
    <source>
        <dbReference type="PROSITE-ProRule" id="PRU00335"/>
    </source>
</evidence>
<dbReference type="SUPFAM" id="SSF48498">
    <property type="entry name" value="Tetracyclin repressor-like, C-terminal domain"/>
    <property type="match status" value="1"/>
</dbReference>
<dbReference type="PROSITE" id="PS50977">
    <property type="entry name" value="HTH_TETR_2"/>
    <property type="match status" value="1"/>
</dbReference>
<dbReference type="InterPro" id="IPR001647">
    <property type="entry name" value="HTH_TetR"/>
</dbReference>